<evidence type="ECO:0000313" key="3">
    <source>
        <dbReference type="Proteomes" id="UP001556118"/>
    </source>
</evidence>
<organism evidence="2 3">
    <name type="scientific">Novosphingobium rhizovicinum</name>
    <dbReference type="NCBI Taxonomy" id="3228928"/>
    <lineage>
        <taxon>Bacteria</taxon>
        <taxon>Pseudomonadati</taxon>
        <taxon>Pseudomonadota</taxon>
        <taxon>Alphaproteobacteria</taxon>
        <taxon>Sphingomonadales</taxon>
        <taxon>Sphingomonadaceae</taxon>
        <taxon>Novosphingobium</taxon>
    </lineage>
</organism>
<keyword evidence="3" id="KW-1185">Reference proteome</keyword>
<proteinExistence type="predicted"/>
<protein>
    <recommendedName>
        <fullName evidence="4">Lipoprotein</fullName>
    </recommendedName>
</protein>
<accession>A0ABV3REH3</accession>
<reference evidence="2 3" key="1">
    <citation type="submission" date="2024-06" db="EMBL/GenBank/DDBJ databases">
        <title>Novosphingobium rhizovicinus M1R2S20.</title>
        <authorList>
            <person name="Sun J.-Q."/>
        </authorList>
    </citation>
    <scope>NUCLEOTIDE SEQUENCE [LARGE SCALE GENOMIC DNA]</scope>
    <source>
        <strain evidence="2 3">M1R2S20</strain>
    </source>
</reference>
<dbReference type="PROSITE" id="PS51257">
    <property type="entry name" value="PROKAR_LIPOPROTEIN"/>
    <property type="match status" value="1"/>
</dbReference>
<name>A0ABV3REH3_9SPHN</name>
<comment type="caution">
    <text evidence="2">The sequence shown here is derived from an EMBL/GenBank/DDBJ whole genome shotgun (WGS) entry which is preliminary data.</text>
</comment>
<dbReference type="Proteomes" id="UP001556118">
    <property type="component" value="Unassembled WGS sequence"/>
</dbReference>
<dbReference type="RefSeq" id="WP_367774941.1">
    <property type="nucleotide sequence ID" value="NZ_JBFNXR010000052.1"/>
</dbReference>
<feature type="signal peptide" evidence="1">
    <location>
        <begin position="1"/>
        <end position="18"/>
    </location>
</feature>
<evidence type="ECO:0008006" key="4">
    <source>
        <dbReference type="Google" id="ProtNLM"/>
    </source>
</evidence>
<evidence type="ECO:0000313" key="2">
    <source>
        <dbReference type="EMBL" id="MEW9856487.1"/>
    </source>
</evidence>
<dbReference type="EMBL" id="JBFNXR010000052">
    <property type="protein sequence ID" value="MEW9856487.1"/>
    <property type="molecule type" value="Genomic_DNA"/>
</dbReference>
<evidence type="ECO:0000256" key="1">
    <source>
        <dbReference type="SAM" id="SignalP"/>
    </source>
</evidence>
<keyword evidence="1" id="KW-0732">Signal</keyword>
<feature type="chain" id="PRO_5045100294" description="Lipoprotein" evidence="1">
    <location>
        <begin position="19"/>
        <end position="92"/>
    </location>
</feature>
<gene>
    <name evidence="2" type="ORF">ABUH87_15210</name>
</gene>
<sequence length="92" mass="9480">MKRFWVHLSILPCLLVAACTGGGDEAACSGILLTAPANGMAGSGSMSIAQLMAHSAAMGMTQREAETLLYLEGISPSRTLEPGETICIDGKP</sequence>